<evidence type="ECO:0000256" key="5">
    <source>
        <dbReference type="ARBA" id="ARBA00022801"/>
    </source>
</evidence>
<keyword evidence="5" id="KW-0378">Hydrolase</keyword>
<dbReference type="GO" id="GO:0009395">
    <property type="term" value="P:phospholipid catabolic process"/>
    <property type="evidence" value="ECO:0007669"/>
    <property type="project" value="TreeGrafter"/>
</dbReference>
<dbReference type="SUPFAM" id="SSF49562">
    <property type="entry name" value="C2 domain (Calcium/lipid-binding domain, CaLB)"/>
    <property type="match status" value="1"/>
</dbReference>
<evidence type="ECO:0000256" key="7">
    <source>
        <dbReference type="ARBA" id="ARBA00022963"/>
    </source>
</evidence>
<keyword evidence="6" id="KW-0106">Calcium</keyword>
<keyword evidence="3" id="KW-0479">Metal-binding</keyword>
<dbReference type="AlphaFoldDB" id="A0A7I8JCW9"/>
<dbReference type="PANTHER" id="PTHR18896:SF137">
    <property type="entry name" value="PHOSPHOLIPASE D ALPHA 4"/>
    <property type="match status" value="1"/>
</dbReference>
<evidence type="ECO:0000256" key="8">
    <source>
        <dbReference type="ARBA" id="ARBA00023098"/>
    </source>
</evidence>
<dbReference type="EMBL" id="LR743598">
    <property type="protein sequence ID" value="CAA2628740.1"/>
    <property type="molecule type" value="Genomic_DNA"/>
</dbReference>
<dbReference type="GO" id="GO:0004630">
    <property type="term" value="F:phospholipase D activity"/>
    <property type="evidence" value="ECO:0007669"/>
    <property type="project" value="UniProtKB-EC"/>
</dbReference>
<evidence type="ECO:0000256" key="1">
    <source>
        <dbReference type="ARBA" id="ARBA00000798"/>
    </source>
</evidence>
<dbReference type="EMBL" id="CACRZD030000011">
    <property type="protein sequence ID" value="CAA6667987.1"/>
    <property type="molecule type" value="Genomic_DNA"/>
</dbReference>
<gene>
    <name evidence="10" type="ORF">SI7747_11014381</name>
</gene>
<evidence type="ECO:0000256" key="4">
    <source>
        <dbReference type="ARBA" id="ARBA00022737"/>
    </source>
</evidence>
<dbReference type="InterPro" id="IPR035892">
    <property type="entry name" value="C2_domain_sf"/>
</dbReference>
<dbReference type="Pfam" id="PF12357">
    <property type="entry name" value="PLD_C"/>
    <property type="match status" value="1"/>
</dbReference>
<dbReference type="GO" id="GO:0005886">
    <property type="term" value="C:plasma membrane"/>
    <property type="evidence" value="ECO:0007669"/>
    <property type="project" value="TreeGrafter"/>
</dbReference>
<dbReference type="PANTHER" id="PTHR18896">
    <property type="entry name" value="PHOSPHOLIPASE D"/>
    <property type="match status" value="1"/>
</dbReference>
<dbReference type="InterPro" id="IPR024632">
    <property type="entry name" value="PLipase_D_C"/>
</dbReference>
<keyword evidence="7" id="KW-0442">Lipid degradation</keyword>
<keyword evidence="4" id="KW-0677">Repeat</keyword>
<name>A0A7I8JCW9_SPIIN</name>
<evidence type="ECO:0000313" key="11">
    <source>
        <dbReference type="Proteomes" id="UP001189122"/>
    </source>
</evidence>
<accession>A0A7I8JCW9</accession>
<dbReference type="Gene3D" id="2.60.40.150">
    <property type="entry name" value="C2 domain"/>
    <property type="match status" value="1"/>
</dbReference>
<dbReference type="SUPFAM" id="SSF56024">
    <property type="entry name" value="Phospholipase D/nuclease"/>
    <property type="match status" value="2"/>
</dbReference>
<evidence type="ECO:0000259" key="9">
    <source>
        <dbReference type="PROSITE" id="PS50035"/>
    </source>
</evidence>
<protein>
    <recommendedName>
        <fullName evidence="2">phospholipase D</fullName>
        <ecNumber evidence="2">3.1.4.4</ecNumber>
    </recommendedName>
</protein>
<comment type="catalytic activity">
    <reaction evidence="1">
        <text>a 1,2-diacyl-sn-glycero-3-phosphocholine + H2O = a 1,2-diacyl-sn-glycero-3-phosphate + choline + H(+)</text>
        <dbReference type="Rhea" id="RHEA:14445"/>
        <dbReference type="ChEBI" id="CHEBI:15354"/>
        <dbReference type="ChEBI" id="CHEBI:15377"/>
        <dbReference type="ChEBI" id="CHEBI:15378"/>
        <dbReference type="ChEBI" id="CHEBI:57643"/>
        <dbReference type="ChEBI" id="CHEBI:58608"/>
        <dbReference type="EC" id="3.1.4.4"/>
    </reaction>
</comment>
<dbReference type="Pfam" id="PF00614">
    <property type="entry name" value="PLDc"/>
    <property type="match status" value="1"/>
</dbReference>
<dbReference type="GO" id="GO:0046872">
    <property type="term" value="F:metal ion binding"/>
    <property type="evidence" value="ECO:0007669"/>
    <property type="project" value="UniProtKB-KW"/>
</dbReference>
<proteinExistence type="predicted"/>
<sequence>MEGGRAAPLLHGTLEAVINDAALPAIYTVCTHRVYVTISLGTTTMAETTREKNPTWNQTFRILCAHPAETEVVVTVRTTFWVVGRARIPASRLLGHGQPPCDGTSFSLLAGAALGKGLCDGQFGGLHDGVTFPQRHNCGVVLYQDAHHRRGFAPPLLDGQGRGLRARRLWEDIYAAIDGAKHIIYITGWAFNHSVVLVQDPDTERPDAVGVELGELLKRKADEGVAVRLMLWDDESSLPLIRNPGLMRTHDEDSFTYFAQTRVVCRRFPRLHHNFPTVFAHHQKTISVDSPRRLDGDSGREIVSFVGGLDLYDGRYDTEEHSLFRNLDAGEFYQVSIAGAGRRHGGPREPWHDVHCRLTGSAAYDVLANFEQRWTKQSDPSLLLPRDAFPGFQAPAGEVAEGEEDDWNVQVFRSIDGLSSTRLPEQRTAEHSIHEAYVSAIRRAERFIYIENQYFLGGSSLWEGDRGSGCENLVPAEIALKIAAKIRAGERFAAYVVVPMWPEGRTMAMMYSVVGEAIREKGIKEHPREYLSFFCLAKREPRPPEGEHLPARNRRFMIYVHSKLMIVDDEYLLMGSANVNQRSMDGGRDTEIAHTGAVRDAFRQPEGPACARELNDVGDAAWRSYSGEAAADMAGVHLVSYPVAVSPDGRLHDGGSFPDTKAPVKGKRHWWFPPVFTT</sequence>
<dbReference type="Gene3D" id="3.30.870.10">
    <property type="entry name" value="Endonuclease Chain A"/>
    <property type="match status" value="2"/>
</dbReference>
<reference evidence="10 11" key="1">
    <citation type="submission" date="2019-12" db="EMBL/GenBank/DDBJ databases">
        <authorList>
            <person name="Scholz U."/>
            <person name="Mascher M."/>
            <person name="Fiebig A."/>
        </authorList>
    </citation>
    <scope>NUCLEOTIDE SEQUENCE</scope>
</reference>
<evidence type="ECO:0000256" key="3">
    <source>
        <dbReference type="ARBA" id="ARBA00022723"/>
    </source>
</evidence>
<organism evidence="10">
    <name type="scientific">Spirodela intermedia</name>
    <name type="common">Intermediate duckweed</name>
    <dbReference type="NCBI Taxonomy" id="51605"/>
    <lineage>
        <taxon>Eukaryota</taxon>
        <taxon>Viridiplantae</taxon>
        <taxon>Streptophyta</taxon>
        <taxon>Embryophyta</taxon>
        <taxon>Tracheophyta</taxon>
        <taxon>Spermatophyta</taxon>
        <taxon>Magnoliopsida</taxon>
        <taxon>Liliopsida</taxon>
        <taxon>Araceae</taxon>
        <taxon>Lemnoideae</taxon>
        <taxon>Spirodela</taxon>
    </lineage>
</organism>
<keyword evidence="11" id="KW-1185">Reference proteome</keyword>
<dbReference type="EC" id="3.1.4.4" evidence="2"/>
<dbReference type="SMART" id="SM00155">
    <property type="entry name" value="PLDc"/>
    <property type="match status" value="2"/>
</dbReference>
<evidence type="ECO:0000313" key="10">
    <source>
        <dbReference type="EMBL" id="CAA2628740.1"/>
    </source>
</evidence>
<keyword evidence="8" id="KW-0443">Lipid metabolism</keyword>
<evidence type="ECO:0000256" key="6">
    <source>
        <dbReference type="ARBA" id="ARBA00022837"/>
    </source>
</evidence>
<feature type="domain" description="PLD phosphodiesterase" evidence="9">
    <location>
        <begin position="556"/>
        <end position="583"/>
    </location>
</feature>
<dbReference type="PROSITE" id="PS50035">
    <property type="entry name" value="PLD"/>
    <property type="match status" value="1"/>
</dbReference>
<dbReference type="InterPro" id="IPR001736">
    <property type="entry name" value="PLipase_D/transphosphatidylase"/>
</dbReference>
<evidence type="ECO:0000256" key="2">
    <source>
        <dbReference type="ARBA" id="ARBA00012027"/>
    </source>
</evidence>
<dbReference type="Proteomes" id="UP001189122">
    <property type="component" value="Unassembled WGS sequence"/>
</dbReference>
<dbReference type="InterPro" id="IPR015679">
    <property type="entry name" value="PLipase_D_fam"/>
</dbReference>